<keyword evidence="7" id="KW-1185">Reference proteome</keyword>
<dbReference type="GO" id="GO:0045892">
    <property type="term" value="P:negative regulation of DNA-templated transcription"/>
    <property type="evidence" value="ECO:0007669"/>
    <property type="project" value="InterPro"/>
</dbReference>
<evidence type="ECO:0000256" key="4">
    <source>
        <dbReference type="PROSITE-ProRule" id="PRU00335"/>
    </source>
</evidence>
<dbReference type="Pfam" id="PF00440">
    <property type="entry name" value="TetR_N"/>
    <property type="match status" value="1"/>
</dbReference>
<dbReference type="PROSITE" id="PS50977">
    <property type="entry name" value="HTH_TETR_2"/>
    <property type="match status" value="1"/>
</dbReference>
<dbReference type="PRINTS" id="PR00455">
    <property type="entry name" value="HTHTETR"/>
</dbReference>
<protein>
    <submittedName>
        <fullName evidence="6">Regulatory TetR family protein</fullName>
    </submittedName>
</protein>
<name>A0A3E0HL49_9PSEU</name>
<dbReference type="InterPro" id="IPR004111">
    <property type="entry name" value="Repressor_TetR_C"/>
</dbReference>
<feature type="domain" description="HTH tetR-type" evidence="5">
    <location>
        <begin position="25"/>
        <end position="85"/>
    </location>
</feature>
<dbReference type="PANTHER" id="PTHR30055">
    <property type="entry name" value="HTH-TYPE TRANSCRIPTIONAL REGULATOR RUTR"/>
    <property type="match status" value="1"/>
</dbReference>
<dbReference type="InterPro" id="IPR009057">
    <property type="entry name" value="Homeodomain-like_sf"/>
</dbReference>
<evidence type="ECO:0000259" key="5">
    <source>
        <dbReference type="PROSITE" id="PS50977"/>
    </source>
</evidence>
<dbReference type="OrthoDB" id="2570341at2"/>
<dbReference type="AlphaFoldDB" id="A0A3E0HL49"/>
<dbReference type="Gene3D" id="1.10.10.60">
    <property type="entry name" value="Homeodomain-like"/>
    <property type="match status" value="1"/>
</dbReference>
<accession>A0A3E0HL49</accession>
<dbReference type="InterPro" id="IPR050109">
    <property type="entry name" value="HTH-type_TetR-like_transc_reg"/>
</dbReference>
<evidence type="ECO:0000256" key="3">
    <source>
        <dbReference type="ARBA" id="ARBA00023163"/>
    </source>
</evidence>
<gene>
    <name evidence="6" type="ORF">BCF44_106235</name>
</gene>
<evidence type="ECO:0000313" key="6">
    <source>
        <dbReference type="EMBL" id="REH47070.1"/>
    </source>
</evidence>
<evidence type="ECO:0000313" key="7">
    <source>
        <dbReference type="Proteomes" id="UP000256269"/>
    </source>
</evidence>
<dbReference type="PANTHER" id="PTHR30055:SF151">
    <property type="entry name" value="TRANSCRIPTIONAL REGULATORY PROTEIN"/>
    <property type="match status" value="1"/>
</dbReference>
<dbReference type="SUPFAM" id="SSF46689">
    <property type="entry name" value="Homeodomain-like"/>
    <property type="match status" value="1"/>
</dbReference>
<dbReference type="RefSeq" id="WP_116175724.1">
    <property type="nucleotide sequence ID" value="NZ_CP144375.1"/>
</dbReference>
<evidence type="ECO:0000256" key="1">
    <source>
        <dbReference type="ARBA" id="ARBA00023015"/>
    </source>
</evidence>
<dbReference type="InterPro" id="IPR001647">
    <property type="entry name" value="HTH_TetR"/>
</dbReference>
<sequence length="235" mass="25962">MDELPRTLRVLWDLEPKPTRATGPALSRDRIVRAAVELVDEQGMDALSMARLAERLGCATMSLYRHVASKDELQAVMFDAALGEPPKPDPDGGWRAGLETWARELLAVYRRHPWMPRMEITGPPLAPGQLSWLDAGLALLRDTELPPIEQMSVMLLVAGYVRTEATMAIVGDEVRGELARETVERVARLLDPARFPALSEVVASGAFTAAPFDFDHFAYGLRLVLDSIEAQSSEE</sequence>
<reference evidence="6 7" key="1">
    <citation type="submission" date="2018-08" db="EMBL/GenBank/DDBJ databases">
        <title>Genomic Encyclopedia of Archaeal and Bacterial Type Strains, Phase II (KMG-II): from individual species to whole genera.</title>
        <authorList>
            <person name="Goeker M."/>
        </authorList>
    </citation>
    <scope>NUCLEOTIDE SEQUENCE [LARGE SCALE GENOMIC DNA]</scope>
    <source>
        <strain evidence="6 7">DSM 45791</strain>
    </source>
</reference>
<dbReference type="GO" id="GO:0003700">
    <property type="term" value="F:DNA-binding transcription factor activity"/>
    <property type="evidence" value="ECO:0007669"/>
    <property type="project" value="TreeGrafter"/>
</dbReference>
<feature type="DNA-binding region" description="H-T-H motif" evidence="4">
    <location>
        <begin position="48"/>
        <end position="67"/>
    </location>
</feature>
<dbReference type="GO" id="GO:0000976">
    <property type="term" value="F:transcription cis-regulatory region binding"/>
    <property type="evidence" value="ECO:0007669"/>
    <property type="project" value="TreeGrafter"/>
</dbReference>
<comment type="caution">
    <text evidence="6">The sequence shown here is derived from an EMBL/GenBank/DDBJ whole genome shotgun (WGS) entry which is preliminary data.</text>
</comment>
<dbReference type="EMBL" id="QUNO01000006">
    <property type="protein sequence ID" value="REH47070.1"/>
    <property type="molecule type" value="Genomic_DNA"/>
</dbReference>
<keyword evidence="3" id="KW-0804">Transcription</keyword>
<evidence type="ECO:0000256" key="2">
    <source>
        <dbReference type="ARBA" id="ARBA00023125"/>
    </source>
</evidence>
<keyword evidence="1" id="KW-0805">Transcription regulation</keyword>
<dbReference type="InterPro" id="IPR036271">
    <property type="entry name" value="Tet_transcr_reg_TetR-rel_C_sf"/>
</dbReference>
<keyword evidence="2 4" id="KW-0238">DNA-binding</keyword>
<dbReference type="Gene3D" id="1.10.357.10">
    <property type="entry name" value="Tetracycline Repressor, domain 2"/>
    <property type="match status" value="1"/>
</dbReference>
<proteinExistence type="predicted"/>
<dbReference type="Pfam" id="PF02909">
    <property type="entry name" value="TetR_C_1"/>
    <property type="match status" value="1"/>
</dbReference>
<organism evidence="6 7">
    <name type="scientific">Kutzneria buriramensis</name>
    <dbReference type="NCBI Taxonomy" id="1045776"/>
    <lineage>
        <taxon>Bacteria</taxon>
        <taxon>Bacillati</taxon>
        <taxon>Actinomycetota</taxon>
        <taxon>Actinomycetes</taxon>
        <taxon>Pseudonocardiales</taxon>
        <taxon>Pseudonocardiaceae</taxon>
        <taxon>Kutzneria</taxon>
    </lineage>
</organism>
<dbReference type="SUPFAM" id="SSF48498">
    <property type="entry name" value="Tetracyclin repressor-like, C-terminal domain"/>
    <property type="match status" value="1"/>
</dbReference>
<dbReference type="Proteomes" id="UP000256269">
    <property type="component" value="Unassembled WGS sequence"/>
</dbReference>